<accession>A0AAE3WDT6</accession>
<dbReference type="RefSeq" id="WP_306736002.1">
    <property type="nucleotide sequence ID" value="NZ_JANHAX010000003.1"/>
</dbReference>
<protein>
    <submittedName>
        <fullName evidence="1">DUF1007 family protein</fullName>
    </submittedName>
</protein>
<proteinExistence type="predicted"/>
<evidence type="ECO:0000313" key="1">
    <source>
        <dbReference type="EMBL" id="MDQ2090734.1"/>
    </source>
</evidence>
<dbReference type="AlphaFoldDB" id="A0AAE3WDT6"/>
<name>A0AAE3WDT6_9RHOB</name>
<gene>
    <name evidence="1" type="ORF">NO357_12560</name>
</gene>
<reference evidence="1" key="1">
    <citation type="submission" date="2022-07" db="EMBL/GenBank/DDBJ databases">
        <authorList>
            <person name="Otstavnykh N."/>
            <person name="Isaeva M."/>
            <person name="Bystritskaya E."/>
        </authorList>
    </citation>
    <scope>NUCLEOTIDE SEQUENCE</scope>
    <source>
        <strain evidence="1">KCTC 52189</strain>
    </source>
</reference>
<keyword evidence="2" id="KW-1185">Reference proteome</keyword>
<comment type="caution">
    <text evidence="1">The sequence shown here is derived from an EMBL/GenBank/DDBJ whole genome shotgun (WGS) entry which is preliminary data.</text>
</comment>
<sequence>MTSDIRARADVEAEGDVALSGAIDRTYTYQDELGNPNLIGPPYFSIFDLDGDLGAGVNEFFDPITQAIEEADTDGDGDFSEAELAEVSRRYEDSQGVLRLLREEYALKLE</sequence>
<reference evidence="1" key="2">
    <citation type="submission" date="2023-02" db="EMBL/GenBank/DDBJ databases">
        <title>'Rhodoalgimonas zhirmunskyi' gen. nov., isolated from a red alga.</title>
        <authorList>
            <person name="Nedashkovskaya O.I."/>
            <person name="Otstavnykh N.Y."/>
            <person name="Bystritskaya E.P."/>
            <person name="Balabanova L.A."/>
            <person name="Isaeva M.P."/>
        </authorList>
    </citation>
    <scope>NUCLEOTIDE SEQUENCE</scope>
    <source>
        <strain evidence="1">KCTC 52189</strain>
    </source>
</reference>
<dbReference type="Proteomes" id="UP001226762">
    <property type="component" value="Unassembled WGS sequence"/>
</dbReference>
<dbReference type="EMBL" id="JANHAX010000003">
    <property type="protein sequence ID" value="MDQ2090734.1"/>
    <property type="molecule type" value="Genomic_DNA"/>
</dbReference>
<evidence type="ECO:0000313" key="2">
    <source>
        <dbReference type="Proteomes" id="UP001226762"/>
    </source>
</evidence>
<organism evidence="1 2">
    <name type="scientific">Marimonas arenosa</name>
    <dbReference type="NCBI Taxonomy" id="1795305"/>
    <lineage>
        <taxon>Bacteria</taxon>
        <taxon>Pseudomonadati</taxon>
        <taxon>Pseudomonadota</taxon>
        <taxon>Alphaproteobacteria</taxon>
        <taxon>Rhodobacterales</taxon>
        <taxon>Paracoccaceae</taxon>
        <taxon>Marimonas</taxon>
    </lineage>
</organism>